<sequence length="269" mass="30738">MSDRITEIFNNDGRKEKFTYSLEITPGVKEEELENLNLEPTFFSITWHAYAHGCKDFDIEPLKLAKYLRSKKKNVLLHISCANVKKDYIDKLLVLLKEMGICNLFIILGEKFDSSHSDFEGSKAMITYIRQRTGDYFCIGVAGFPGREGNILQLKEKTDSGADFILTQAFFECDELIQFVTGCKEAGINVPVIPGVFPFETQTELEGFVRLCKVHITEDIIRNLNNQSGIEIVVGLVNQIILRLDIRHFHFFTLNKMSRITTLINLLSK</sequence>
<evidence type="ECO:0000256" key="1">
    <source>
        <dbReference type="ARBA" id="ARBA00001974"/>
    </source>
</evidence>
<dbReference type="PANTHER" id="PTHR45754">
    <property type="entry name" value="METHYLENETETRAHYDROFOLATE REDUCTASE"/>
    <property type="match status" value="1"/>
</dbReference>
<reference evidence="9" key="1">
    <citation type="submission" date="2025-08" db="UniProtKB">
        <authorList>
            <consortium name="RefSeq"/>
        </authorList>
    </citation>
    <scope>IDENTIFICATION</scope>
</reference>
<dbReference type="InterPro" id="IPR003171">
    <property type="entry name" value="Mehydrof_redctse-like"/>
</dbReference>
<comment type="pathway">
    <text evidence="2 7">One-carbon metabolism; tetrahydrofolate interconversion.</text>
</comment>
<name>A0A6J1MM19_BICAN</name>
<evidence type="ECO:0000256" key="3">
    <source>
        <dbReference type="ARBA" id="ARBA00006743"/>
    </source>
</evidence>
<evidence type="ECO:0000256" key="4">
    <source>
        <dbReference type="ARBA" id="ARBA00022630"/>
    </source>
</evidence>
<evidence type="ECO:0000313" key="9">
    <source>
        <dbReference type="RefSeq" id="XP_023935514.2"/>
    </source>
</evidence>
<dbReference type="UniPathway" id="UPA00193"/>
<dbReference type="RefSeq" id="XP_023935514.2">
    <property type="nucleotide sequence ID" value="XM_024079746.2"/>
</dbReference>
<dbReference type="GO" id="GO:0009086">
    <property type="term" value="P:methionine biosynthetic process"/>
    <property type="evidence" value="ECO:0007669"/>
    <property type="project" value="TreeGrafter"/>
</dbReference>
<dbReference type="GO" id="GO:0004489">
    <property type="term" value="F:methylenetetrahydrofolate reductase [NAD(P)H] activity"/>
    <property type="evidence" value="ECO:0007669"/>
    <property type="project" value="InterPro"/>
</dbReference>
<dbReference type="OrthoDB" id="16284at2759"/>
<protein>
    <submittedName>
        <fullName evidence="9">Uncharacterized protein LOC112044027</fullName>
    </submittedName>
</protein>
<comment type="similarity">
    <text evidence="3">Belongs to the methylenetetrahydrofolate reductase family.</text>
</comment>
<dbReference type="SUPFAM" id="SSF51730">
    <property type="entry name" value="FAD-linked oxidoreductase"/>
    <property type="match status" value="1"/>
</dbReference>
<dbReference type="Gene3D" id="3.20.20.220">
    <property type="match status" value="1"/>
</dbReference>
<dbReference type="GO" id="GO:0071949">
    <property type="term" value="F:FAD binding"/>
    <property type="evidence" value="ECO:0007669"/>
    <property type="project" value="TreeGrafter"/>
</dbReference>
<dbReference type="Pfam" id="PF02219">
    <property type="entry name" value="MTHFR"/>
    <property type="match status" value="1"/>
</dbReference>
<dbReference type="Proteomes" id="UP001652582">
    <property type="component" value="Chromosome 16"/>
</dbReference>
<organism evidence="8 9">
    <name type="scientific">Bicyclus anynana</name>
    <name type="common">Squinting bush brown butterfly</name>
    <dbReference type="NCBI Taxonomy" id="110368"/>
    <lineage>
        <taxon>Eukaryota</taxon>
        <taxon>Metazoa</taxon>
        <taxon>Ecdysozoa</taxon>
        <taxon>Arthropoda</taxon>
        <taxon>Hexapoda</taxon>
        <taxon>Insecta</taxon>
        <taxon>Pterygota</taxon>
        <taxon>Neoptera</taxon>
        <taxon>Endopterygota</taxon>
        <taxon>Lepidoptera</taxon>
        <taxon>Glossata</taxon>
        <taxon>Ditrysia</taxon>
        <taxon>Papilionoidea</taxon>
        <taxon>Nymphalidae</taxon>
        <taxon>Satyrinae</taxon>
        <taxon>Satyrini</taxon>
        <taxon>Mycalesina</taxon>
        <taxon>Bicyclus</taxon>
    </lineage>
</organism>
<dbReference type="AlphaFoldDB" id="A0A6J1MM19"/>
<dbReference type="InterPro" id="IPR029041">
    <property type="entry name" value="FAD-linked_oxidoreductase-like"/>
</dbReference>
<evidence type="ECO:0000313" key="8">
    <source>
        <dbReference type="Proteomes" id="UP001652582"/>
    </source>
</evidence>
<evidence type="ECO:0000256" key="7">
    <source>
        <dbReference type="RuleBase" id="RU004254"/>
    </source>
</evidence>
<dbReference type="GO" id="GO:0035999">
    <property type="term" value="P:tetrahydrofolate interconversion"/>
    <property type="evidence" value="ECO:0007669"/>
    <property type="project" value="UniProtKB-UniPathway"/>
</dbReference>
<evidence type="ECO:0000256" key="2">
    <source>
        <dbReference type="ARBA" id="ARBA00004777"/>
    </source>
</evidence>
<keyword evidence="5" id="KW-0274">FAD</keyword>
<proteinExistence type="inferred from homology"/>
<dbReference type="PANTHER" id="PTHR45754:SF3">
    <property type="entry name" value="METHYLENETETRAHYDROFOLATE REDUCTASE (NADPH)"/>
    <property type="match status" value="1"/>
</dbReference>
<keyword evidence="6" id="KW-0560">Oxidoreductase</keyword>
<keyword evidence="4" id="KW-0285">Flavoprotein</keyword>
<comment type="cofactor">
    <cofactor evidence="1">
        <name>FAD</name>
        <dbReference type="ChEBI" id="CHEBI:57692"/>
    </cofactor>
</comment>
<dbReference type="KEGG" id="bany:112044027"/>
<evidence type="ECO:0000256" key="6">
    <source>
        <dbReference type="ARBA" id="ARBA00023002"/>
    </source>
</evidence>
<dbReference type="GO" id="GO:0005829">
    <property type="term" value="C:cytosol"/>
    <property type="evidence" value="ECO:0007669"/>
    <property type="project" value="TreeGrafter"/>
</dbReference>
<dbReference type="GeneID" id="112044027"/>
<accession>A0A6J1MM19</accession>
<keyword evidence="8" id="KW-1185">Reference proteome</keyword>
<gene>
    <name evidence="9" type="primary">LOC112044027</name>
</gene>
<evidence type="ECO:0000256" key="5">
    <source>
        <dbReference type="ARBA" id="ARBA00022827"/>
    </source>
</evidence>